<keyword evidence="2" id="KW-1185">Reference proteome</keyword>
<dbReference type="Pfam" id="PF14390">
    <property type="entry name" value="DUF4420"/>
    <property type="match status" value="1"/>
</dbReference>
<sequence>MRWSPMADCPTPAQWAALRTKRPSNRDTLVTTPILADGAETSLSMAIDDAGNLLLLVPVSRGPTTQKIPDLNGLKVRYRRLETGDFLVVTAHPSHERVFTPFCREFVEAILVDYREPWAAVAATIRAWQSAWKPSRQQMDKTTQVGLFGELFVLETLMIPCLGSAAVEQWSGPDSERHDFVGDQLHIEVKTTRKSRHEHEISRLDQLTAPSGCQLLMISVQLEETIGGRETIATRVDSIIEAMRKDAASLDLFLAKMVSMGWSEEMRDSGELLRFNLREVSAYEVDDEFPRFPDNLALPTGIVAIRYTIDLANLPTLDSNELKTIVGAANPSYA</sequence>
<dbReference type="EMBL" id="JAXCLX010000002">
    <property type="protein sequence ID" value="MDY0872661.1"/>
    <property type="molecule type" value="Genomic_DNA"/>
</dbReference>
<gene>
    <name evidence="1" type="ORF">SMD31_12025</name>
</gene>
<name>A0ABU5DZA6_9PROT</name>
<dbReference type="Proteomes" id="UP001271769">
    <property type="component" value="Unassembled WGS sequence"/>
</dbReference>
<reference evidence="1 2" key="1">
    <citation type="journal article" date="2013" name="Antonie Van Leeuwenhoek">
        <title>Dongia rigui sp. nov., isolated from freshwater of a large wetland in Korea.</title>
        <authorList>
            <person name="Baik K.S."/>
            <person name="Hwang Y.M."/>
            <person name="Choi J.S."/>
            <person name="Kwon J."/>
            <person name="Seong C.N."/>
        </authorList>
    </citation>
    <scope>NUCLEOTIDE SEQUENCE [LARGE SCALE GENOMIC DNA]</scope>
    <source>
        <strain evidence="1 2">04SU4-P</strain>
    </source>
</reference>
<proteinExistence type="predicted"/>
<organism evidence="1 2">
    <name type="scientific">Dongia rigui</name>
    <dbReference type="NCBI Taxonomy" id="940149"/>
    <lineage>
        <taxon>Bacteria</taxon>
        <taxon>Pseudomonadati</taxon>
        <taxon>Pseudomonadota</taxon>
        <taxon>Alphaproteobacteria</taxon>
        <taxon>Rhodospirillales</taxon>
        <taxon>Dongiaceae</taxon>
        <taxon>Dongia</taxon>
    </lineage>
</organism>
<evidence type="ECO:0000313" key="2">
    <source>
        <dbReference type="Proteomes" id="UP001271769"/>
    </source>
</evidence>
<comment type="caution">
    <text evidence="1">The sequence shown here is derived from an EMBL/GenBank/DDBJ whole genome shotgun (WGS) entry which is preliminary data.</text>
</comment>
<dbReference type="InterPro" id="IPR025534">
    <property type="entry name" value="DUF4420"/>
</dbReference>
<evidence type="ECO:0000313" key="1">
    <source>
        <dbReference type="EMBL" id="MDY0872661.1"/>
    </source>
</evidence>
<protein>
    <submittedName>
        <fullName evidence="1">PD-(D/E)XK motif protein</fullName>
    </submittedName>
</protein>
<dbReference type="RefSeq" id="WP_320501135.1">
    <property type="nucleotide sequence ID" value="NZ_JAXCLX010000002.1"/>
</dbReference>
<accession>A0ABU5DZA6</accession>